<dbReference type="PANTHER" id="PTHR22916">
    <property type="entry name" value="GLYCOSYLTRANSFERASE"/>
    <property type="match status" value="1"/>
</dbReference>
<dbReference type="Pfam" id="PF00535">
    <property type="entry name" value="Glycos_transf_2"/>
    <property type="match status" value="1"/>
</dbReference>
<reference evidence="5 6" key="1">
    <citation type="submission" date="2016-10" db="EMBL/GenBank/DDBJ databases">
        <authorList>
            <person name="de Groot N.N."/>
        </authorList>
    </citation>
    <scope>NUCLEOTIDE SEQUENCE [LARGE SCALE GENOMIC DNA]</scope>
    <source>
        <strain evidence="5 6">CGMCC 1.10449</strain>
    </source>
</reference>
<dbReference type="EMBL" id="FNKD01000001">
    <property type="protein sequence ID" value="SDQ09683.1"/>
    <property type="molecule type" value="Genomic_DNA"/>
</dbReference>
<keyword evidence="6" id="KW-1185">Reference proteome</keyword>
<sequence>MRKGKVSVVVPIYKVEKYIHRCIESILNQTYFNLEVILVDDGSPDNCGAIAANYNKSDPRIKVIHKENGGLSDARNHGMKRATGEFTMFVDSDDWLENNMIESLVKCSQAYQAEVVQSAFFYAHEDKLLLDNRYHNEHDAPIQLDNRKLMYELVINERVKNFAWGKLYKTRLINDIPFQKGVLFEDVFWAHQVMQRVEKFVLLHKPLYYYYQRYDSIVASYTPKNLDIIKGLKERHRFIENYYQGLTDESYKAILNMSFIHYNLLLLNREKDKNGLHRKEIQSYISENYYKLRRAVMDDKTLRKQLYLFSLHPYLNVLFLGVRKVMRATRILPKPVGLKQEVSSK</sequence>
<keyword evidence="2" id="KW-0328">Glycosyltransferase</keyword>
<dbReference type="Gene3D" id="3.90.550.10">
    <property type="entry name" value="Spore Coat Polysaccharide Biosynthesis Protein SpsA, Chain A"/>
    <property type="match status" value="1"/>
</dbReference>
<evidence type="ECO:0000313" key="5">
    <source>
        <dbReference type="EMBL" id="SDQ09683.1"/>
    </source>
</evidence>
<protein>
    <submittedName>
        <fullName evidence="5">Glycosyltransferase involved in cell wall bisynthesis</fullName>
    </submittedName>
</protein>
<proteinExistence type="inferred from homology"/>
<evidence type="ECO:0000256" key="1">
    <source>
        <dbReference type="ARBA" id="ARBA00006739"/>
    </source>
</evidence>
<dbReference type="InterPro" id="IPR029044">
    <property type="entry name" value="Nucleotide-diphossugar_trans"/>
</dbReference>
<dbReference type="GO" id="GO:0016757">
    <property type="term" value="F:glycosyltransferase activity"/>
    <property type="evidence" value="ECO:0007669"/>
    <property type="project" value="UniProtKB-KW"/>
</dbReference>
<accession>A0A1H0Y3K2</accession>
<comment type="similarity">
    <text evidence="1">Belongs to the glycosyltransferase 2 family.</text>
</comment>
<dbReference type="Proteomes" id="UP000199444">
    <property type="component" value="Unassembled WGS sequence"/>
</dbReference>
<evidence type="ECO:0000256" key="2">
    <source>
        <dbReference type="ARBA" id="ARBA00022676"/>
    </source>
</evidence>
<gene>
    <name evidence="5" type="ORF">SAMN05216231_0401</name>
</gene>
<evidence type="ECO:0000256" key="3">
    <source>
        <dbReference type="ARBA" id="ARBA00022679"/>
    </source>
</evidence>
<organism evidence="5 6">
    <name type="scientific">Virgibacillus salinus</name>
    <dbReference type="NCBI Taxonomy" id="553311"/>
    <lineage>
        <taxon>Bacteria</taxon>
        <taxon>Bacillati</taxon>
        <taxon>Bacillota</taxon>
        <taxon>Bacilli</taxon>
        <taxon>Bacillales</taxon>
        <taxon>Bacillaceae</taxon>
        <taxon>Virgibacillus</taxon>
    </lineage>
</organism>
<dbReference type="STRING" id="553311.SAMN05216231_0401"/>
<keyword evidence="3 5" id="KW-0808">Transferase</keyword>
<dbReference type="CDD" id="cd00761">
    <property type="entry name" value="Glyco_tranf_GTA_type"/>
    <property type="match status" value="1"/>
</dbReference>
<dbReference type="AlphaFoldDB" id="A0A1H0Y3K2"/>
<evidence type="ECO:0000313" key="6">
    <source>
        <dbReference type="Proteomes" id="UP000199444"/>
    </source>
</evidence>
<dbReference type="InterPro" id="IPR001173">
    <property type="entry name" value="Glyco_trans_2-like"/>
</dbReference>
<dbReference type="PANTHER" id="PTHR22916:SF51">
    <property type="entry name" value="GLYCOSYLTRANSFERASE EPSH-RELATED"/>
    <property type="match status" value="1"/>
</dbReference>
<dbReference type="RefSeq" id="WP_092491282.1">
    <property type="nucleotide sequence ID" value="NZ_FNKD01000001.1"/>
</dbReference>
<name>A0A1H0Y3K2_9BACI</name>
<evidence type="ECO:0000259" key="4">
    <source>
        <dbReference type="Pfam" id="PF00535"/>
    </source>
</evidence>
<dbReference type="SUPFAM" id="SSF53448">
    <property type="entry name" value="Nucleotide-diphospho-sugar transferases"/>
    <property type="match status" value="1"/>
</dbReference>
<feature type="domain" description="Glycosyltransferase 2-like" evidence="4">
    <location>
        <begin position="7"/>
        <end position="135"/>
    </location>
</feature>